<comment type="catalytic activity">
    <reaction evidence="10 11">
        <text>uroporphyrinogen III + 4 H(+) = coproporphyrinogen III + 4 CO2</text>
        <dbReference type="Rhea" id="RHEA:19865"/>
        <dbReference type="ChEBI" id="CHEBI:15378"/>
        <dbReference type="ChEBI" id="CHEBI:16526"/>
        <dbReference type="ChEBI" id="CHEBI:57308"/>
        <dbReference type="ChEBI" id="CHEBI:57309"/>
        <dbReference type="EC" id="4.1.1.37"/>
    </reaction>
</comment>
<keyword evidence="13" id="KW-0732">Signal</keyword>
<evidence type="ECO:0000256" key="9">
    <source>
        <dbReference type="ARBA" id="ARBA00023244"/>
    </source>
</evidence>
<dbReference type="InterPro" id="IPR000257">
    <property type="entry name" value="Uroporphyrinogen_deCOase"/>
</dbReference>
<evidence type="ECO:0000256" key="10">
    <source>
        <dbReference type="ARBA" id="ARBA00048033"/>
    </source>
</evidence>
<dbReference type="InterPro" id="IPR006361">
    <property type="entry name" value="Uroporphyrinogen_deCO2ase_HemE"/>
</dbReference>
<evidence type="ECO:0000259" key="14">
    <source>
        <dbReference type="PROSITE" id="PS00906"/>
    </source>
</evidence>
<evidence type="ECO:0000256" key="4">
    <source>
        <dbReference type="ARBA" id="ARBA00009935"/>
    </source>
</evidence>
<evidence type="ECO:0000256" key="8">
    <source>
        <dbReference type="ARBA" id="ARBA00023239"/>
    </source>
</evidence>
<comment type="subcellular location">
    <subcellularLocation>
        <location evidence="2">Plastid</location>
        <location evidence="2">Chloroplast</location>
    </subcellularLocation>
</comment>
<dbReference type="NCBIfam" id="TIGR01464">
    <property type="entry name" value="hemE"/>
    <property type="match status" value="1"/>
</dbReference>
<protein>
    <recommendedName>
        <fullName evidence="6 11">Uroporphyrinogen decarboxylase</fullName>
        <ecNumber evidence="6 11">4.1.1.37</ecNumber>
    </recommendedName>
</protein>
<evidence type="ECO:0000256" key="5">
    <source>
        <dbReference type="ARBA" id="ARBA00011738"/>
    </source>
</evidence>
<dbReference type="EC" id="4.1.1.37" evidence="6 11"/>
<evidence type="ECO:0000256" key="1">
    <source>
        <dbReference type="ARBA" id="ARBA00002448"/>
    </source>
</evidence>
<comment type="function">
    <text evidence="1">Catalyzes the decarboxylation of four acetate groups of uroporphyrinogen-III to yield coproporphyrinogen-III.</text>
</comment>
<dbReference type="HAMAP" id="MF_00218">
    <property type="entry name" value="URO_D"/>
    <property type="match status" value="1"/>
</dbReference>
<dbReference type="PANTHER" id="PTHR21091">
    <property type="entry name" value="METHYLTETRAHYDROFOLATE:HOMOCYSTEINE METHYLTRANSFERASE RELATED"/>
    <property type="match status" value="1"/>
</dbReference>
<feature type="domain" description="Uroporphyrinogen decarboxylase (URO-D)" evidence="15">
    <location>
        <begin position="184"/>
        <end position="200"/>
    </location>
</feature>
<dbReference type="SUPFAM" id="SSF51726">
    <property type="entry name" value="UROD/MetE-like"/>
    <property type="match status" value="1"/>
</dbReference>
<keyword evidence="8 11" id="KW-0456">Lyase</keyword>
<evidence type="ECO:0000256" key="3">
    <source>
        <dbReference type="ARBA" id="ARBA00004804"/>
    </source>
</evidence>
<feature type="domain" description="Uroporphyrinogen decarboxylase (URO-D)" evidence="14">
    <location>
        <begin position="65"/>
        <end position="74"/>
    </location>
</feature>
<evidence type="ECO:0000313" key="16">
    <source>
        <dbReference type="EMBL" id="CAD8255351.1"/>
    </source>
</evidence>
<dbReference type="Pfam" id="PF01208">
    <property type="entry name" value="URO-D"/>
    <property type="match status" value="1"/>
</dbReference>
<comment type="similarity">
    <text evidence="4 12">Belongs to the uroporphyrinogen decarboxylase family.</text>
</comment>
<evidence type="ECO:0000256" key="2">
    <source>
        <dbReference type="ARBA" id="ARBA00004229"/>
    </source>
</evidence>
<name>A0A7R9YAZ1_9STRA</name>
<gene>
    <name evidence="16" type="ORF">PPYR1160_LOCUS4843</name>
</gene>
<dbReference type="CDD" id="cd00717">
    <property type="entry name" value="URO-D"/>
    <property type="match status" value="1"/>
</dbReference>
<keyword evidence="9 11" id="KW-0627">Porphyrin biosynthesis</keyword>
<evidence type="ECO:0000256" key="11">
    <source>
        <dbReference type="RuleBase" id="RU000554"/>
    </source>
</evidence>
<dbReference type="PROSITE" id="PS00906">
    <property type="entry name" value="UROD_1"/>
    <property type="match status" value="1"/>
</dbReference>
<comment type="pathway">
    <text evidence="3 11">Porphyrin-containing compound metabolism; protoporphyrin-IX biosynthesis; coproporphyrinogen-III from 5-aminolevulinate: step 4/4.</text>
</comment>
<evidence type="ECO:0000256" key="13">
    <source>
        <dbReference type="SAM" id="SignalP"/>
    </source>
</evidence>
<dbReference type="Gene3D" id="3.20.20.210">
    <property type="match status" value="1"/>
</dbReference>
<feature type="chain" id="PRO_5031074465" description="Uroporphyrinogen decarboxylase" evidence="13">
    <location>
        <begin position="20"/>
        <end position="389"/>
    </location>
</feature>
<keyword evidence="7 11" id="KW-0210">Decarboxylase</keyword>
<accession>A0A7R9YAZ1</accession>
<dbReference type="EMBL" id="HBEA01006314">
    <property type="protein sequence ID" value="CAD8255351.1"/>
    <property type="molecule type" value="Transcribed_RNA"/>
</dbReference>
<dbReference type="GO" id="GO:0004853">
    <property type="term" value="F:uroporphyrinogen decarboxylase activity"/>
    <property type="evidence" value="ECO:0007669"/>
    <property type="project" value="UniProtKB-EC"/>
</dbReference>
<evidence type="ECO:0000259" key="15">
    <source>
        <dbReference type="PROSITE" id="PS00907"/>
    </source>
</evidence>
<dbReference type="UniPathway" id="UPA00251">
    <property type="reaction ID" value="UER00321"/>
</dbReference>
<sequence>MHLSTVAVALSLACATAWKAPVKPARHTALAATSTTPSTEVSTSDASAEPLLLRAAKGQVVERPPVWMMRQAGRHMQVYRDLVPKYPTFRERSENPEISYEISMQPYRAYETDGVILFSDILTPLPGMNVPFDIKEKEGPKMPPMTTKAQVDSMKLMDPVKDTPFVGEVLGSLRKAVGNDATVLGFVGCPYTLATYMIEGQSSKEYLEIKKMAFQDPELLHSMLKNLADNIGVYANYQIESGAQVIQIFDSWASHLSPRDYDTFAAPYQKMVVDAIKKENPDVPVIIYINKSGALLEKMAAIGVDVVSLDWTVDMAEARKRVGEDVGVQGNLDPAVLLGPKDVITERTLEILKKAGPKGHVMNLGHGIEAVTPEENAKHFIDTVKAFRH</sequence>
<dbReference type="InterPro" id="IPR038071">
    <property type="entry name" value="UROD/MetE-like_sf"/>
</dbReference>
<evidence type="ECO:0000256" key="7">
    <source>
        <dbReference type="ARBA" id="ARBA00022793"/>
    </source>
</evidence>
<comment type="subunit">
    <text evidence="5">Homodimer.</text>
</comment>
<proteinExistence type="inferred from homology"/>
<dbReference type="GO" id="GO:0009507">
    <property type="term" value="C:chloroplast"/>
    <property type="evidence" value="ECO:0007669"/>
    <property type="project" value="UniProtKB-SubCell"/>
</dbReference>
<reference evidence="16" key="1">
    <citation type="submission" date="2021-01" db="EMBL/GenBank/DDBJ databases">
        <authorList>
            <person name="Corre E."/>
            <person name="Pelletier E."/>
            <person name="Niang G."/>
            <person name="Scheremetjew M."/>
            <person name="Finn R."/>
            <person name="Kale V."/>
            <person name="Holt S."/>
            <person name="Cochrane G."/>
            <person name="Meng A."/>
            <person name="Brown T."/>
            <person name="Cohen L."/>
        </authorList>
    </citation>
    <scope>NUCLEOTIDE SEQUENCE</scope>
    <source>
        <strain evidence="16">CCMP2078</strain>
    </source>
</reference>
<dbReference type="AlphaFoldDB" id="A0A7R9YAZ1"/>
<dbReference type="GO" id="GO:0006782">
    <property type="term" value="P:protoporphyrinogen IX biosynthetic process"/>
    <property type="evidence" value="ECO:0007669"/>
    <property type="project" value="UniProtKB-UniPathway"/>
</dbReference>
<dbReference type="PANTHER" id="PTHR21091:SF169">
    <property type="entry name" value="UROPORPHYRINOGEN DECARBOXYLASE"/>
    <property type="match status" value="1"/>
</dbReference>
<dbReference type="FunFam" id="3.20.20.210:FF:000006">
    <property type="entry name" value="Uroporphyrinogen decarboxylase"/>
    <property type="match status" value="1"/>
</dbReference>
<dbReference type="PROSITE" id="PS00907">
    <property type="entry name" value="UROD_2"/>
    <property type="match status" value="1"/>
</dbReference>
<feature type="signal peptide" evidence="13">
    <location>
        <begin position="1"/>
        <end position="19"/>
    </location>
</feature>
<evidence type="ECO:0000256" key="6">
    <source>
        <dbReference type="ARBA" id="ARBA00012288"/>
    </source>
</evidence>
<evidence type="ECO:0000256" key="12">
    <source>
        <dbReference type="RuleBase" id="RU004169"/>
    </source>
</evidence>
<organism evidence="16">
    <name type="scientific">Pinguiococcus pyrenoidosus</name>
    <dbReference type="NCBI Taxonomy" id="172671"/>
    <lineage>
        <taxon>Eukaryota</taxon>
        <taxon>Sar</taxon>
        <taxon>Stramenopiles</taxon>
        <taxon>Ochrophyta</taxon>
        <taxon>Pinguiophyceae</taxon>
        <taxon>Pinguiochrysidales</taxon>
        <taxon>Pinguiochrysidaceae</taxon>
        <taxon>Pinguiococcus</taxon>
    </lineage>
</organism>